<name>A0A177BCR7_9BILA</name>
<dbReference type="GO" id="GO:0051539">
    <property type="term" value="F:4 iron, 4 sulfur cluster binding"/>
    <property type="evidence" value="ECO:0007669"/>
    <property type="project" value="UniProtKB-KW"/>
</dbReference>
<dbReference type="GO" id="GO:0006297">
    <property type="term" value="P:nucleotide-excision repair, DNA gap filling"/>
    <property type="evidence" value="ECO:0007669"/>
    <property type="project" value="TreeGrafter"/>
</dbReference>
<evidence type="ECO:0000256" key="1">
    <source>
        <dbReference type="ARBA" id="ARBA00004123"/>
    </source>
</evidence>
<dbReference type="SMART" id="SM01159">
    <property type="entry name" value="DUF1744"/>
    <property type="match status" value="1"/>
</dbReference>
<dbReference type="FunFam" id="3.30.420.10:FF:000010">
    <property type="entry name" value="DNA polymerase epsilon catalytic subunit"/>
    <property type="match status" value="1"/>
</dbReference>
<evidence type="ECO:0000256" key="13">
    <source>
        <dbReference type="ARBA" id="ARBA00023125"/>
    </source>
</evidence>
<reference evidence="17 18" key="1">
    <citation type="submission" date="2016-04" db="EMBL/GenBank/DDBJ databases">
        <title>The genome of Intoshia linei affirms orthonectids as highly simplified spiralians.</title>
        <authorList>
            <person name="Mikhailov K.V."/>
            <person name="Slusarev G.S."/>
            <person name="Nikitin M.A."/>
            <person name="Logacheva M.D."/>
            <person name="Penin A."/>
            <person name="Aleoshin V."/>
            <person name="Panchin Y.V."/>
        </authorList>
    </citation>
    <scope>NUCLEOTIDE SEQUENCE [LARGE SCALE GENOMIC DNA]</scope>
    <source>
        <strain evidence="17">Intl2013</strain>
        <tissue evidence="17">Whole animal</tissue>
    </source>
</reference>
<dbReference type="Gene3D" id="1.10.132.60">
    <property type="entry name" value="DNA polymerase family B, C-terminal domain"/>
    <property type="match status" value="1"/>
</dbReference>
<dbReference type="InterPro" id="IPR043502">
    <property type="entry name" value="DNA/RNA_pol_sf"/>
</dbReference>
<dbReference type="FunFam" id="1.10.132.60:FF:000003">
    <property type="entry name" value="DNA polymerase epsilon catalytic subunit"/>
    <property type="match status" value="1"/>
</dbReference>
<dbReference type="Gene3D" id="3.30.342.10">
    <property type="entry name" value="DNA Polymerase, chain B, domain 1"/>
    <property type="match status" value="1"/>
</dbReference>
<dbReference type="GO" id="GO:0000166">
    <property type="term" value="F:nucleotide binding"/>
    <property type="evidence" value="ECO:0007669"/>
    <property type="project" value="InterPro"/>
</dbReference>
<comment type="similarity">
    <text evidence="2 15">Belongs to the DNA polymerase type-B family.</text>
</comment>
<dbReference type="Pfam" id="PF03104">
    <property type="entry name" value="DNA_pol_B_exo1"/>
    <property type="match status" value="1"/>
</dbReference>
<keyword evidence="5 15" id="KW-0548">Nucleotidyltransferase</keyword>
<evidence type="ECO:0000313" key="17">
    <source>
        <dbReference type="EMBL" id="OAF72015.1"/>
    </source>
</evidence>
<evidence type="ECO:0000256" key="2">
    <source>
        <dbReference type="ARBA" id="ARBA00005755"/>
    </source>
</evidence>
<comment type="caution">
    <text evidence="17">The sequence shown here is derived from an EMBL/GenBank/DDBJ whole genome shotgun (WGS) entry which is preliminary data.</text>
</comment>
<evidence type="ECO:0000259" key="16">
    <source>
        <dbReference type="SMART" id="SM01159"/>
    </source>
</evidence>
<dbReference type="GO" id="GO:0006272">
    <property type="term" value="P:leading strand elongation"/>
    <property type="evidence" value="ECO:0007669"/>
    <property type="project" value="TreeGrafter"/>
</dbReference>
<proteinExistence type="inferred from homology"/>
<protein>
    <recommendedName>
        <fullName evidence="15">DNA polymerase epsilon catalytic subunit</fullName>
        <ecNumber evidence="15">2.7.7.7</ecNumber>
    </recommendedName>
</protein>
<dbReference type="InterPro" id="IPR013697">
    <property type="entry name" value="DNA_pol_e_suA_C"/>
</dbReference>
<dbReference type="InterPro" id="IPR029703">
    <property type="entry name" value="POL2"/>
</dbReference>
<dbReference type="Proteomes" id="UP000078046">
    <property type="component" value="Unassembled WGS sequence"/>
</dbReference>
<evidence type="ECO:0000256" key="6">
    <source>
        <dbReference type="ARBA" id="ARBA00022705"/>
    </source>
</evidence>
<evidence type="ECO:0000256" key="15">
    <source>
        <dbReference type="RuleBase" id="RU365029"/>
    </source>
</evidence>
<comment type="catalytic activity">
    <reaction evidence="15">
        <text>DNA(n) + a 2'-deoxyribonucleoside 5'-triphosphate = DNA(n+1) + diphosphate</text>
        <dbReference type="Rhea" id="RHEA:22508"/>
        <dbReference type="Rhea" id="RHEA-COMP:17339"/>
        <dbReference type="Rhea" id="RHEA-COMP:17340"/>
        <dbReference type="ChEBI" id="CHEBI:33019"/>
        <dbReference type="ChEBI" id="CHEBI:61560"/>
        <dbReference type="ChEBI" id="CHEBI:173112"/>
        <dbReference type="EC" id="2.7.7.7"/>
    </reaction>
</comment>
<evidence type="ECO:0000256" key="7">
    <source>
        <dbReference type="ARBA" id="ARBA00022723"/>
    </source>
</evidence>
<sequence>MEKVIENYDEVDEKYNFKLLDKFTNKMGWLMNFKEVTIINDNDRKCTAVALYFLQRNGGRFKVNYVYHPYFFVLPKKGCLNELVSYLNNKYNEKLVNVQIVEKEDLDMKNHLSGILRETIKLSFYTTDEMFEVRKDIEKNSKPNKMIKINSNKATYFNLLSSHLEKTGDSVSRTSSTQRYSNKGENIVELREYDVNVTMRTVVDNGFNVGLWYNIKTRNTFDNPIITKHEKVLAPPNMVVLAYDIETTKLPLKFPDSKFDQIMMISYMINGKGYLIINREVVSQDIDSFTFEPKPEFSALFNVFNEENEKATIVRFLNHIMKIKPNIFVTYNGDFFDWPFVRDRAIFHDLNMEISIGFKHNVNSDFFECHAAYHMDCFNWVKRDSYLPMGSQNLKAVARAKLNYNPEEVNPEEMVQMAIDEPQTMATYSVSDALATYHLYMQYVHPFIFALCTIIPMNADFVLRKGSGTLCESLLMIEAYKANVLCPNKSRISQRMFNEEGKWLTTQTYVGGHVEAIESGIFRANIPFRFRLDKYAIDQMIDKVDDVLKHKLEIEEKVDLECVENFSEIKQEIINQLNHLSNNLILNEFPTIYHFDVSAMYPNIILTNRLQPYSIVNQEICGACDFNTANAKCQKRMDWTWRGEMFPANKHEIASIEKQLEGEYFNQKYVTPSETITESKTFYQLPIQVRIEETKKRLTEYCRKAYRKVKLKSEGNRSETVCQRENSFYVDTVRAFRDRRYIYKGEVKKWKRMLSEAKENNNIAKITEFSSMVVLYDSLQLAHKCILNSFYGYVMRKGSRWYSMEMAGIVCKTGASIIKSACEIIEKVGRPLELDTDGIWCMLPSSFPQHFLLKLNHKKSKIVINFMGSILNEMVHKKFSNHQYHTMEDVETKKYNVACQNSIFFEVDGPYLAMILPSSKEEGKKLKKRYAVYNLDNSLAELKGFEIKRRGELKLIKMFQTNIFENFLNGTTLKECYGAVAESANFWLDVLYKQAENMCLDELFELLAESRNMSKCLKEYGSLRSTSVTTARRLVELLGDTVGKEKGLCCRYIICNKPVGEPVSERAIPVVIFQSQSKIRDYFLKKWMKINFIDDSCDIRDYIDWNYYIERLNSTIQKIITIPAALQGVENPVERCPHPDWLKKRITKKIKTNQQNRITDMFRFNRKVKSHMNDFENEPEPRHISINQQTSISIVKDDEQLKYIDHWRQVLGNPPVQTDSFDSFDEWLQFHKKKWVFLIQQMKMMKNNKYLTRKPAMVGMEKYVYKANLNLTNNIWSIIQISALNKNKFNVWIMLGSSIQKIVLYCPNIFYVNYKNELDEAKIGKNVYKTKKFLPRSEKCTHLYQYSLDYREFKDFIESFNLIFDCDFEFRNIDISLVKGIYESKVSINFRIFSVLGNQWLLDNAKDHDELISKKFNFDEFLINPTISSNDYLEMFDISGNVEFVMYYHKSVHRELVVLYVVSSLKCFVYFVEDIASKLVDLNLNLSGMYDKIRVNTTEFIFDKLFNFTTKAFRSIENAFIDLKNIIAKPENGKIAILSFKNDLNENTESGIESMFSEIPCIKMKHKHKNNLYAVLSWRKLAVDEMFQFMLELPQIYRNLLVKSKYYGIPIGNIGQISSLNLYSIDLFYARFLTKANHLWWFSTSTQPDLGTISNHSTQTTETEESSFVSFIDPNLCTSITADISISNIAISAVINHEDIIEYEGGNINSYDMLAQQSLIDVIAGKSITSLENFDEKMLALSSLRILRSFLQYLLNEISKFKNKLADKQLVQFYRWLRLGTSLFYDEALKNLVNMYMKKMCFQLISELKSLGAKIVHATFSRIIIDTKRQSFTDSISYAKYLIECIQKHQYFQILCFNCENYYKLLLWKDENNFCAFPLQLDQPDDISQNSIESHWSIANYLPTIFDIHASFESFIVGYMVSIADFLNNESNDIGCTPILKKRTIQDDYADDNSSSAWYVEKFPNLNQFCSNLIKNQLSNELFEFVTNQFNNTPRNKTLLSENTKSIWNFLPYQKSSSIYMKNIILYFITAIIEILQLHEIVSRDIIKLKSNLLKIIGVLEYSDISNYNNLSYKFVLSELICKRCNFSRSIDICSDYTIDWFSIPIEIKCTNCNDIYPKNEIEYILLHDIEKSFKLIKDPIESCPQCDRIVSFNNFCQCRQQYDVSCKRFIKKLEIFDKISKLFQFSDLIQVTEGLCQIKLVCKLIKKFEKVEKY</sequence>
<dbReference type="FunFam" id="3.90.1600.10:FF:000006">
    <property type="entry name" value="DNA polymerase epsilon catalytic subunit"/>
    <property type="match status" value="1"/>
</dbReference>
<dbReference type="PANTHER" id="PTHR10670">
    <property type="entry name" value="DNA POLYMERASE EPSILON CATALYTIC SUBUNIT A"/>
    <property type="match status" value="1"/>
</dbReference>
<dbReference type="Gene3D" id="3.90.1600.10">
    <property type="entry name" value="Palm domain of DNA polymerase"/>
    <property type="match status" value="1"/>
</dbReference>
<dbReference type="PANTHER" id="PTHR10670:SF0">
    <property type="entry name" value="DNA POLYMERASE EPSILON CATALYTIC SUBUNIT A"/>
    <property type="match status" value="1"/>
</dbReference>
<organism evidence="17 18">
    <name type="scientific">Intoshia linei</name>
    <dbReference type="NCBI Taxonomy" id="1819745"/>
    <lineage>
        <taxon>Eukaryota</taxon>
        <taxon>Metazoa</taxon>
        <taxon>Spiralia</taxon>
        <taxon>Lophotrochozoa</taxon>
        <taxon>Mesozoa</taxon>
        <taxon>Orthonectida</taxon>
        <taxon>Rhopaluridae</taxon>
        <taxon>Intoshia</taxon>
    </lineage>
</organism>
<evidence type="ECO:0000313" key="18">
    <source>
        <dbReference type="Proteomes" id="UP000078046"/>
    </source>
</evidence>
<dbReference type="Pfam" id="PF23250">
    <property type="entry name" value="zf_DPOE_2"/>
    <property type="match status" value="1"/>
</dbReference>
<dbReference type="InterPro" id="IPR006172">
    <property type="entry name" value="DNA-dir_DNA_pol_B"/>
</dbReference>
<dbReference type="GO" id="GO:0008622">
    <property type="term" value="C:epsilon DNA polymerase complex"/>
    <property type="evidence" value="ECO:0007669"/>
    <property type="project" value="InterPro"/>
</dbReference>
<dbReference type="SUPFAM" id="SSF56672">
    <property type="entry name" value="DNA/RNA polymerases"/>
    <property type="match status" value="1"/>
</dbReference>
<dbReference type="InterPro" id="IPR055191">
    <property type="entry name" value="POL2_thumb"/>
</dbReference>
<evidence type="ECO:0000256" key="9">
    <source>
        <dbReference type="ARBA" id="ARBA00022833"/>
    </source>
</evidence>
<dbReference type="InterPro" id="IPR023211">
    <property type="entry name" value="DNA_pol_palm_dom_sf"/>
</dbReference>
<evidence type="ECO:0000256" key="10">
    <source>
        <dbReference type="ARBA" id="ARBA00022932"/>
    </source>
</evidence>
<dbReference type="GO" id="GO:0000278">
    <property type="term" value="P:mitotic cell cycle"/>
    <property type="evidence" value="ECO:0007669"/>
    <property type="project" value="TreeGrafter"/>
</dbReference>
<keyword evidence="6 15" id="KW-0235">DNA replication</keyword>
<dbReference type="SUPFAM" id="SSF53098">
    <property type="entry name" value="Ribonuclease H-like"/>
    <property type="match status" value="1"/>
</dbReference>
<dbReference type="GO" id="GO:0008270">
    <property type="term" value="F:zinc ion binding"/>
    <property type="evidence" value="ECO:0007669"/>
    <property type="project" value="UniProtKB-KW"/>
</dbReference>
<dbReference type="GO" id="GO:0008310">
    <property type="term" value="F:single-stranded DNA 3'-5' DNA exonuclease activity"/>
    <property type="evidence" value="ECO:0007669"/>
    <property type="project" value="TreeGrafter"/>
</dbReference>
<dbReference type="EC" id="2.7.7.7" evidence="15"/>
<dbReference type="InterPro" id="IPR012337">
    <property type="entry name" value="RNaseH-like_sf"/>
</dbReference>
<keyword evidence="3 15" id="KW-0004">4Fe-4S</keyword>
<keyword evidence="12 15" id="KW-0411">Iron-sulfur</keyword>
<evidence type="ECO:0000256" key="8">
    <source>
        <dbReference type="ARBA" id="ARBA00022771"/>
    </source>
</evidence>
<keyword evidence="13 15" id="KW-0238">DNA-binding</keyword>
<dbReference type="GO" id="GO:0003677">
    <property type="term" value="F:DNA binding"/>
    <property type="evidence" value="ECO:0007669"/>
    <property type="project" value="UniProtKB-KW"/>
</dbReference>
<evidence type="ECO:0000256" key="11">
    <source>
        <dbReference type="ARBA" id="ARBA00023004"/>
    </source>
</evidence>
<comment type="function">
    <text evidence="15">DNA polymerase II participates in chromosomal DNA replication.</text>
</comment>
<keyword evidence="4 15" id="KW-0808">Transferase</keyword>
<keyword evidence="7 15" id="KW-0479">Metal-binding</keyword>
<evidence type="ECO:0000256" key="3">
    <source>
        <dbReference type="ARBA" id="ARBA00022485"/>
    </source>
</evidence>
<gene>
    <name evidence="17" type="ORF">A3Q56_00205</name>
</gene>
<dbReference type="InterPro" id="IPR042087">
    <property type="entry name" value="DNA_pol_B_thumb"/>
</dbReference>
<keyword evidence="18" id="KW-1185">Reference proteome</keyword>
<dbReference type="Gene3D" id="3.30.420.10">
    <property type="entry name" value="Ribonuclease H-like superfamily/Ribonuclease H"/>
    <property type="match status" value="1"/>
</dbReference>
<dbReference type="EMBL" id="LWCA01000009">
    <property type="protein sequence ID" value="OAF72015.1"/>
    <property type="molecule type" value="Genomic_DNA"/>
</dbReference>
<keyword evidence="10 15" id="KW-0239">DNA-directed DNA polymerase</keyword>
<keyword evidence="9 15" id="KW-0862">Zinc</keyword>
<dbReference type="Pfam" id="PF08490">
    <property type="entry name" value="DUF1744"/>
    <property type="match status" value="1"/>
</dbReference>
<keyword evidence="14 15" id="KW-0539">Nucleus</keyword>
<feature type="domain" description="DNA polymerase epsilon catalytic subunit A C-terminal" evidence="16">
    <location>
        <begin position="1485"/>
        <end position="1877"/>
    </location>
</feature>
<keyword evidence="11 15" id="KW-0408">Iron</keyword>
<evidence type="ECO:0000256" key="14">
    <source>
        <dbReference type="ARBA" id="ARBA00023242"/>
    </source>
</evidence>
<keyword evidence="8 15" id="KW-0863">Zinc-finger</keyword>
<evidence type="ECO:0000256" key="12">
    <source>
        <dbReference type="ARBA" id="ARBA00023014"/>
    </source>
</evidence>
<comment type="cofactor">
    <cofactor evidence="15">
        <name>[4Fe-4S] cluster</name>
        <dbReference type="ChEBI" id="CHEBI:49883"/>
    </cofactor>
</comment>
<dbReference type="GO" id="GO:0003887">
    <property type="term" value="F:DNA-directed DNA polymerase activity"/>
    <property type="evidence" value="ECO:0007669"/>
    <property type="project" value="UniProtKB-KW"/>
</dbReference>
<dbReference type="SMART" id="SM00486">
    <property type="entry name" value="POLBc"/>
    <property type="match status" value="1"/>
</dbReference>
<dbReference type="Pfam" id="PF22634">
    <property type="entry name" value="POL2_thumb"/>
    <property type="match status" value="1"/>
</dbReference>
<evidence type="ECO:0000256" key="5">
    <source>
        <dbReference type="ARBA" id="ARBA00022695"/>
    </source>
</evidence>
<dbReference type="OrthoDB" id="10060449at2759"/>
<accession>A0A177BCR7</accession>
<dbReference type="InterPro" id="IPR036397">
    <property type="entry name" value="RNaseH_sf"/>
</dbReference>
<dbReference type="InterPro" id="IPR006133">
    <property type="entry name" value="DNA-dir_DNA_pol_B_exonuc"/>
</dbReference>
<comment type="subcellular location">
    <subcellularLocation>
        <location evidence="1 15">Nucleus</location>
    </subcellularLocation>
</comment>
<dbReference type="GO" id="GO:0045004">
    <property type="term" value="P:DNA replication proofreading"/>
    <property type="evidence" value="ECO:0007669"/>
    <property type="project" value="TreeGrafter"/>
</dbReference>
<dbReference type="GO" id="GO:0006287">
    <property type="term" value="P:base-excision repair, gap-filling"/>
    <property type="evidence" value="ECO:0007669"/>
    <property type="project" value="TreeGrafter"/>
</dbReference>
<evidence type="ECO:0000256" key="4">
    <source>
        <dbReference type="ARBA" id="ARBA00022679"/>
    </source>
</evidence>
<dbReference type="CDD" id="cd05535">
    <property type="entry name" value="POLBc_epsilon"/>
    <property type="match status" value="1"/>
</dbReference>